<evidence type="ECO:0000313" key="2">
    <source>
        <dbReference type="EMBL" id="NGO08277.1"/>
    </source>
</evidence>
<evidence type="ECO:0000313" key="3">
    <source>
        <dbReference type="Proteomes" id="UP000472335"/>
    </source>
</evidence>
<evidence type="ECO:0000256" key="1">
    <source>
        <dbReference type="SAM" id="MobiDB-lite"/>
    </source>
</evidence>
<reference evidence="2 3" key="1">
    <citation type="submission" date="2020-02" db="EMBL/GenBank/DDBJ databases">
        <title>Whole-genome analyses of novel actinobacteria.</title>
        <authorList>
            <person name="Sahin N."/>
            <person name="Gencbay T."/>
        </authorList>
    </citation>
    <scope>NUCLEOTIDE SEQUENCE [LARGE SCALE GENOMIC DNA]</scope>
    <source>
        <strain evidence="2 3">HC44</strain>
    </source>
</reference>
<protein>
    <submittedName>
        <fullName evidence="2">Transposase</fullName>
    </submittedName>
</protein>
<organism evidence="2 3">
    <name type="scientific">Streptomyces scabichelini</name>
    <dbReference type="NCBI Taxonomy" id="2711217"/>
    <lineage>
        <taxon>Bacteria</taxon>
        <taxon>Bacillati</taxon>
        <taxon>Actinomycetota</taxon>
        <taxon>Actinomycetes</taxon>
        <taxon>Kitasatosporales</taxon>
        <taxon>Streptomycetaceae</taxon>
        <taxon>Streptomyces</taxon>
    </lineage>
</organism>
<dbReference type="AlphaFoldDB" id="A0A6G4V323"/>
<gene>
    <name evidence="2" type="ORF">G5C60_11670</name>
</gene>
<accession>A0A6G4V323</accession>
<comment type="caution">
    <text evidence="2">The sequence shown here is derived from an EMBL/GenBank/DDBJ whole genome shotgun (WGS) entry which is preliminary data.</text>
</comment>
<feature type="compositionally biased region" description="Basic residues" evidence="1">
    <location>
        <begin position="124"/>
        <end position="138"/>
    </location>
</feature>
<feature type="region of interest" description="Disordered" evidence="1">
    <location>
        <begin position="74"/>
        <end position="94"/>
    </location>
</feature>
<dbReference type="EMBL" id="JAAKZY010000028">
    <property type="protein sequence ID" value="NGO08277.1"/>
    <property type="molecule type" value="Genomic_DNA"/>
</dbReference>
<feature type="region of interest" description="Disordered" evidence="1">
    <location>
        <begin position="112"/>
        <end position="155"/>
    </location>
</feature>
<name>A0A6G4V323_9ACTN</name>
<proteinExistence type="predicted"/>
<keyword evidence="3" id="KW-1185">Reference proteome</keyword>
<dbReference type="Proteomes" id="UP000472335">
    <property type="component" value="Unassembled WGS sequence"/>
</dbReference>
<sequence>MCASSPGRRAPRAFAVLPRRRKAERTIDWCMNARRSARDYERLPQHSEAHLNWALITMMSRAVDRGAAGEGASACVAGSEGRHPTEVTRPTASDWTGVAAAGLARAGIRWGTAQISTSAPLPGRYRRGPASRARRRSGLPRVGRPASTGRRSRGR</sequence>